<keyword evidence="2" id="KW-0805">Transcription regulation</keyword>
<dbReference type="Pfam" id="PF03466">
    <property type="entry name" value="LysR_substrate"/>
    <property type="match status" value="1"/>
</dbReference>
<dbReference type="InterPro" id="IPR036390">
    <property type="entry name" value="WH_DNA-bd_sf"/>
</dbReference>
<dbReference type="PANTHER" id="PTHR30126:SF91">
    <property type="entry name" value="LYSR FAMILY TRANSCRIPTIONAL REGULATOR"/>
    <property type="match status" value="1"/>
</dbReference>
<dbReference type="GO" id="GO:0003700">
    <property type="term" value="F:DNA-binding transcription factor activity"/>
    <property type="evidence" value="ECO:0007669"/>
    <property type="project" value="InterPro"/>
</dbReference>
<dbReference type="InterPro" id="IPR000847">
    <property type="entry name" value="LysR_HTH_N"/>
</dbReference>
<name>A0A6I2USF5_9FIRM</name>
<dbReference type="AlphaFoldDB" id="A0A6I2USF5"/>
<evidence type="ECO:0000313" key="7">
    <source>
        <dbReference type="Proteomes" id="UP000430222"/>
    </source>
</evidence>
<evidence type="ECO:0000256" key="1">
    <source>
        <dbReference type="ARBA" id="ARBA00009437"/>
    </source>
</evidence>
<gene>
    <name evidence="6" type="ORF">FYJ78_07990</name>
</gene>
<keyword evidence="3" id="KW-0238">DNA-binding</keyword>
<dbReference type="Proteomes" id="UP000430222">
    <property type="component" value="Unassembled WGS sequence"/>
</dbReference>
<dbReference type="SUPFAM" id="SSF46785">
    <property type="entry name" value="Winged helix' DNA-binding domain"/>
    <property type="match status" value="1"/>
</dbReference>
<dbReference type="GO" id="GO:0000976">
    <property type="term" value="F:transcription cis-regulatory region binding"/>
    <property type="evidence" value="ECO:0007669"/>
    <property type="project" value="TreeGrafter"/>
</dbReference>
<protein>
    <submittedName>
        <fullName evidence="6">LysR family transcriptional regulator</fullName>
    </submittedName>
</protein>
<feature type="domain" description="HTH lysR-type" evidence="5">
    <location>
        <begin position="1"/>
        <end position="58"/>
    </location>
</feature>
<evidence type="ECO:0000313" key="6">
    <source>
        <dbReference type="EMBL" id="MSV25123.1"/>
    </source>
</evidence>
<evidence type="ECO:0000256" key="2">
    <source>
        <dbReference type="ARBA" id="ARBA00023015"/>
    </source>
</evidence>
<comment type="caution">
    <text evidence="6">The sequence shown here is derived from an EMBL/GenBank/DDBJ whole genome shotgun (WGS) entry which is preliminary data.</text>
</comment>
<evidence type="ECO:0000256" key="4">
    <source>
        <dbReference type="ARBA" id="ARBA00023163"/>
    </source>
</evidence>
<evidence type="ECO:0000256" key="3">
    <source>
        <dbReference type="ARBA" id="ARBA00023125"/>
    </source>
</evidence>
<dbReference type="EMBL" id="VUNL01000008">
    <property type="protein sequence ID" value="MSV25123.1"/>
    <property type="molecule type" value="Genomic_DNA"/>
</dbReference>
<evidence type="ECO:0000259" key="5">
    <source>
        <dbReference type="PROSITE" id="PS50931"/>
    </source>
</evidence>
<organism evidence="6 7">
    <name type="scientific">Selenomonas montiformis</name>
    <dbReference type="NCBI Taxonomy" id="2652285"/>
    <lineage>
        <taxon>Bacteria</taxon>
        <taxon>Bacillati</taxon>
        <taxon>Bacillota</taxon>
        <taxon>Negativicutes</taxon>
        <taxon>Selenomonadales</taxon>
        <taxon>Selenomonadaceae</taxon>
        <taxon>Selenomonas</taxon>
    </lineage>
</organism>
<dbReference type="Gene3D" id="3.40.190.10">
    <property type="entry name" value="Periplasmic binding protein-like II"/>
    <property type="match status" value="2"/>
</dbReference>
<dbReference type="InterPro" id="IPR036388">
    <property type="entry name" value="WH-like_DNA-bd_sf"/>
</dbReference>
<dbReference type="InterPro" id="IPR005119">
    <property type="entry name" value="LysR_subst-bd"/>
</dbReference>
<dbReference type="PRINTS" id="PR00039">
    <property type="entry name" value="HTHLYSR"/>
</dbReference>
<proteinExistence type="inferred from homology"/>
<accession>A0A6I2USF5</accession>
<dbReference type="Gene3D" id="1.10.10.10">
    <property type="entry name" value="Winged helix-like DNA-binding domain superfamily/Winged helix DNA-binding domain"/>
    <property type="match status" value="1"/>
</dbReference>
<dbReference type="Pfam" id="PF00126">
    <property type="entry name" value="HTH_1"/>
    <property type="match status" value="1"/>
</dbReference>
<dbReference type="SUPFAM" id="SSF53850">
    <property type="entry name" value="Periplasmic binding protein-like II"/>
    <property type="match status" value="1"/>
</dbReference>
<keyword evidence="4" id="KW-0804">Transcription</keyword>
<keyword evidence="7" id="KW-1185">Reference proteome</keyword>
<reference evidence="6 7" key="1">
    <citation type="submission" date="2019-08" db="EMBL/GenBank/DDBJ databases">
        <title>In-depth cultivation of the pig gut microbiome towards novel bacterial diversity and tailored functional studies.</title>
        <authorList>
            <person name="Wylensek D."/>
            <person name="Hitch T.C.A."/>
            <person name="Clavel T."/>
        </authorList>
    </citation>
    <scope>NUCLEOTIDE SEQUENCE [LARGE SCALE GENOMIC DNA]</scope>
    <source>
        <strain evidence="7">WCA-380-WT-3B3</strain>
    </source>
</reference>
<sequence>MLDYRVTTFLAVCDTMNFTKAAQRLNITQPAVSQHIRYLEEAYHTHLFLYQNKQLTLTKAGLLLRHRFTAMENDERALTSELNSLSEGLEEIAMGVTMTIGEYAILTPLARLLRHHPRLNLRLHFGNTAELLRQIDTGRIQIALVEGFYPKERYIHRRFGEESFIGVCASRHQFRSAPPQSFADLLSERLLVREKGSGTREILARSLALSGMKISDFRHFLEIGNMHSILSLLQEDGGISFLYRIAAEKGLQNGSLTEIPLPGFPIRHDFDFLWEKNSIYQEKYQALCTELSSYR</sequence>
<dbReference type="RefSeq" id="WP_154620903.1">
    <property type="nucleotide sequence ID" value="NZ_VUNL01000008.1"/>
</dbReference>
<comment type="similarity">
    <text evidence="1">Belongs to the LysR transcriptional regulatory family.</text>
</comment>
<dbReference type="PANTHER" id="PTHR30126">
    <property type="entry name" value="HTH-TYPE TRANSCRIPTIONAL REGULATOR"/>
    <property type="match status" value="1"/>
</dbReference>
<dbReference type="PROSITE" id="PS50931">
    <property type="entry name" value="HTH_LYSR"/>
    <property type="match status" value="1"/>
</dbReference>